<organism evidence="1 2">
    <name type="scientific">Piloderma croceum (strain F 1598)</name>
    <dbReference type="NCBI Taxonomy" id="765440"/>
    <lineage>
        <taxon>Eukaryota</taxon>
        <taxon>Fungi</taxon>
        <taxon>Dikarya</taxon>
        <taxon>Basidiomycota</taxon>
        <taxon>Agaricomycotina</taxon>
        <taxon>Agaricomycetes</taxon>
        <taxon>Agaricomycetidae</taxon>
        <taxon>Atheliales</taxon>
        <taxon>Atheliaceae</taxon>
        <taxon>Piloderma</taxon>
    </lineage>
</organism>
<gene>
    <name evidence="1" type="ORF">PILCRDRAFT_826148</name>
</gene>
<proteinExistence type="predicted"/>
<evidence type="ECO:0000313" key="2">
    <source>
        <dbReference type="Proteomes" id="UP000054166"/>
    </source>
</evidence>
<dbReference type="EMBL" id="KN833033">
    <property type="protein sequence ID" value="KIM76576.1"/>
    <property type="molecule type" value="Genomic_DNA"/>
</dbReference>
<dbReference type="HOGENOM" id="CLU_2622890_0_0_1"/>
<keyword evidence="2" id="KW-1185">Reference proteome</keyword>
<dbReference type="InParanoid" id="A0A0C3FA29"/>
<accession>A0A0C3FA29</accession>
<dbReference type="Proteomes" id="UP000054166">
    <property type="component" value="Unassembled WGS sequence"/>
</dbReference>
<reference evidence="1 2" key="1">
    <citation type="submission" date="2014-04" db="EMBL/GenBank/DDBJ databases">
        <authorList>
            <consortium name="DOE Joint Genome Institute"/>
            <person name="Kuo A."/>
            <person name="Tarkka M."/>
            <person name="Buscot F."/>
            <person name="Kohler A."/>
            <person name="Nagy L.G."/>
            <person name="Floudas D."/>
            <person name="Copeland A."/>
            <person name="Barry K.W."/>
            <person name="Cichocki N."/>
            <person name="Veneault-Fourrey C."/>
            <person name="LaButti K."/>
            <person name="Lindquist E.A."/>
            <person name="Lipzen A."/>
            <person name="Lundell T."/>
            <person name="Morin E."/>
            <person name="Murat C."/>
            <person name="Sun H."/>
            <person name="Tunlid A."/>
            <person name="Henrissat B."/>
            <person name="Grigoriev I.V."/>
            <person name="Hibbett D.S."/>
            <person name="Martin F."/>
            <person name="Nordberg H.P."/>
            <person name="Cantor M.N."/>
            <person name="Hua S.X."/>
        </authorList>
    </citation>
    <scope>NUCLEOTIDE SEQUENCE [LARGE SCALE GENOMIC DNA]</scope>
    <source>
        <strain evidence="1 2">F 1598</strain>
    </source>
</reference>
<dbReference type="AlphaFoldDB" id="A0A0C3FA29"/>
<sequence length="78" mass="8715">MQNWKIWQRDARDVILNSQTRVVHDIAKDQIPGSAPLNSRQLVPLTEGVVTSGSLLNVTGEEISESACERWTATLLRN</sequence>
<protein>
    <submittedName>
        <fullName evidence="1">Uncharacterized protein</fullName>
    </submittedName>
</protein>
<name>A0A0C3FA29_PILCF</name>
<reference evidence="2" key="2">
    <citation type="submission" date="2015-01" db="EMBL/GenBank/DDBJ databases">
        <title>Evolutionary Origins and Diversification of the Mycorrhizal Mutualists.</title>
        <authorList>
            <consortium name="DOE Joint Genome Institute"/>
            <consortium name="Mycorrhizal Genomics Consortium"/>
            <person name="Kohler A."/>
            <person name="Kuo A."/>
            <person name="Nagy L.G."/>
            <person name="Floudas D."/>
            <person name="Copeland A."/>
            <person name="Barry K.W."/>
            <person name="Cichocki N."/>
            <person name="Veneault-Fourrey C."/>
            <person name="LaButti K."/>
            <person name="Lindquist E.A."/>
            <person name="Lipzen A."/>
            <person name="Lundell T."/>
            <person name="Morin E."/>
            <person name="Murat C."/>
            <person name="Riley R."/>
            <person name="Ohm R."/>
            <person name="Sun H."/>
            <person name="Tunlid A."/>
            <person name="Henrissat B."/>
            <person name="Grigoriev I.V."/>
            <person name="Hibbett D.S."/>
            <person name="Martin F."/>
        </authorList>
    </citation>
    <scope>NUCLEOTIDE SEQUENCE [LARGE SCALE GENOMIC DNA]</scope>
    <source>
        <strain evidence="2">F 1598</strain>
    </source>
</reference>
<evidence type="ECO:0000313" key="1">
    <source>
        <dbReference type="EMBL" id="KIM76576.1"/>
    </source>
</evidence>